<protein>
    <submittedName>
        <fullName evidence="3">Membrane-bound lytic murein transglycosylase B</fullName>
    </submittedName>
</protein>
<dbReference type="Proteomes" id="UP000198870">
    <property type="component" value="Unassembled WGS sequence"/>
</dbReference>
<dbReference type="CDD" id="cd13399">
    <property type="entry name" value="Slt35-like"/>
    <property type="match status" value="1"/>
</dbReference>
<evidence type="ECO:0000259" key="2">
    <source>
        <dbReference type="Pfam" id="PF13406"/>
    </source>
</evidence>
<gene>
    <name evidence="3" type="ORF">SAMN05216233_12138</name>
</gene>
<proteinExistence type="predicted"/>
<dbReference type="AlphaFoldDB" id="A0A1G5IPE4"/>
<dbReference type="PANTHER" id="PTHR30163">
    <property type="entry name" value="MEMBRANE-BOUND LYTIC MUREIN TRANSGLYCOSYLASE B"/>
    <property type="match status" value="1"/>
</dbReference>
<feature type="chain" id="PRO_5011769279" evidence="1">
    <location>
        <begin position="26"/>
        <end position="291"/>
    </location>
</feature>
<dbReference type="InterPro" id="IPR023346">
    <property type="entry name" value="Lysozyme-like_dom_sf"/>
</dbReference>
<dbReference type="Pfam" id="PF13406">
    <property type="entry name" value="SLT_2"/>
    <property type="match status" value="1"/>
</dbReference>
<organism evidence="3 4">
    <name type="scientific">Desulfoluna spongiiphila</name>
    <dbReference type="NCBI Taxonomy" id="419481"/>
    <lineage>
        <taxon>Bacteria</taxon>
        <taxon>Pseudomonadati</taxon>
        <taxon>Thermodesulfobacteriota</taxon>
        <taxon>Desulfobacteria</taxon>
        <taxon>Desulfobacterales</taxon>
        <taxon>Desulfolunaceae</taxon>
        <taxon>Desulfoluna</taxon>
    </lineage>
</organism>
<dbReference type="PANTHER" id="PTHR30163:SF9">
    <property type="entry name" value="MEMBRANE-BOUND LYTIC MUREIN TRANSGLYCOSYLASE B"/>
    <property type="match status" value="1"/>
</dbReference>
<evidence type="ECO:0000313" key="3">
    <source>
        <dbReference type="EMBL" id="SCY77956.1"/>
    </source>
</evidence>
<dbReference type="GO" id="GO:0008933">
    <property type="term" value="F:peptidoglycan lytic transglycosylase activity"/>
    <property type="evidence" value="ECO:0007669"/>
    <property type="project" value="TreeGrafter"/>
</dbReference>
<dbReference type="Gene3D" id="1.10.530.10">
    <property type="match status" value="1"/>
</dbReference>
<dbReference type="STRING" id="419481.SAMN05216233_12138"/>
<dbReference type="SUPFAM" id="SSF53955">
    <property type="entry name" value="Lysozyme-like"/>
    <property type="match status" value="1"/>
</dbReference>
<dbReference type="EMBL" id="FMUX01000021">
    <property type="protein sequence ID" value="SCY77956.1"/>
    <property type="molecule type" value="Genomic_DNA"/>
</dbReference>
<feature type="domain" description="Transglycosylase SLT" evidence="2">
    <location>
        <begin position="78"/>
        <end position="257"/>
    </location>
</feature>
<reference evidence="3 4" key="1">
    <citation type="submission" date="2016-10" db="EMBL/GenBank/DDBJ databases">
        <authorList>
            <person name="de Groot N.N."/>
        </authorList>
    </citation>
    <scope>NUCLEOTIDE SEQUENCE [LARGE SCALE GENOMIC DNA]</scope>
    <source>
        <strain evidence="3 4">AA1</strain>
    </source>
</reference>
<accession>A0A1G5IPE4</accession>
<dbReference type="InterPro" id="IPR043426">
    <property type="entry name" value="MltB-like"/>
</dbReference>
<dbReference type="Gene3D" id="1.10.8.350">
    <property type="entry name" value="Bacterial muramidase"/>
    <property type="match status" value="1"/>
</dbReference>
<name>A0A1G5IPE4_9BACT</name>
<feature type="signal peptide" evidence="1">
    <location>
        <begin position="1"/>
        <end position="25"/>
    </location>
</feature>
<dbReference type="OrthoDB" id="9772911at2"/>
<keyword evidence="4" id="KW-1185">Reference proteome</keyword>
<dbReference type="GO" id="GO:0009253">
    <property type="term" value="P:peptidoglycan catabolic process"/>
    <property type="evidence" value="ECO:0007669"/>
    <property type="project" value="TreeGrafter"/>
</dbReference>
<evidence type="ECO:0000256" key="1">
    <source>
        <dbReference type="SAM" id="SignalP"/>
    </source>
</evidence>
<dbReference type="RefSeq" id="WP_092214106.1">
    <property type="nucleotide sequence ID" value="NZ_FMUX01000021.1"/>
</dbReference>
<sequence>MTHRLFVTFFLALMLFGLLPSSGYAVTKSPDPFKSVRARLVKDGFPEEKVDIYFQEGLRLFAVKGVSGYFMHNESKLNYGRFLTKSSLATGRAYLKRHKASLDAAEAAYGVDKEIITAVLMVETALGNYIGNRRVFEILATLASLSDDHAKAHLWKNVPKKRRISRKRFEKKTKDKAQWAYRELKALLTYSDQVGKDPRHFIGSYAGAMGIPQFMPSRILQLGVDGNNDGVVDLYTHEDAIASVANYLRHFGWKPGIKREKAIKVLMRYNHSIYYANTLHDIMDALKKPTP</sequence>
<dbReference type="InterPro" id="IPR031304">
    <property type="entry name" value="SLT_2"/>
</dbReference>
<keyword evidence="1" id="KW-0732">Signal</keyword>
<evidence type="ECO:0000313" key="4">
    <source>
        <dbReference type="Proteomes" id="UP000198870"/>
    </source>
</evidence>